<dbReference type="InterPro" id="IPR002495">
    <property type="entry name" value="Glyco_trans_8"/>
</dbReference>
<keyword evidence="1" id="KW-0328">Glycosyltransferase</keyword>
<dbReference type="PANTHER" id="PTHR13778">
    <property type="entry name" value="GLYCOSYLTRANSFERASE 8 DOMAIN-CONTAINING PROTEIN"/>
    <property type="match status" value="1"/>
</dbReference>
<reference evidence="5" key="1">
    <citation type="submission" date="2018-12" db="EMBL/GenBank/DDBJ databases">
        <title>Complete genome sequencing of Jeotgalibaca sp. H21T32.</title>
        <authorList>
            <person name="Bae J.-W."/>
            <person name="Lee S.-Y."/>
        </authorList>
    </citation>
    <scope>NUCLEOTIDE SEQUENCE [LARGE SCALE GENOMIC DNA]</scope>
    <source>
        <strain evidence="5">H21T32</strain>
    </source>
</reference>
<protein>
    <submittedName>
        <fullName evidence="4">Glycosyltransferase family 8 protein</fullName>
    </submittedName>
</protein>
<evidence type="ECO:0000313" key="4">
    <source>
        <dbReference type="EMBL" id="AZP04715.1"/>
    </source>
</evidence>
<dbReference type="Gene3D" id="3.90.550.10">
    <property type="entry name" value="Spore Coat Polysaccharide Biosynthesis Protein SpsA, Chain A"/>
    <property type="match status" value="1"/>
</dbReference>
<name>A0A3Q9BKS8_9LACT</name>
<keyword evidence="5" id="KW-1185">Reference proteome</keyword>
<dbReference type="GO" id="GO:0016757">
    <property type="term" value="F:glycosyltransferase activity"/>
    <property type="evidence" value="ECO:0007669"/>
    <property type="project" value="UniProtKB-KW"/>
</dbReference>
<evidence type="ECO:0000256" key="3">
    <source>
        <dbReference type="ARBA" id="ARBA00022723"/>
    </source>
</evidence>
<dbReference type="GO" id="GO:0046872">
    <property type="term" value="F:metal ion binding"/>
    <property type="evidence" value="ECO:0007669"/>
    <property type="project" value="UniProtKB-KW"/>
</dbReference>
<dbReference type="Pfam" id="PF01501">
    <property type="entry name" value="Glyco_transf_8"/>
    <property type="match status" value="1"/>
</dbReference>
<evidence type="ECO:0000256" key="2">
    <source>
        <dbReference type="ARBA" id="ARBA00022679"/>
    </source>
</evidence>
<evidence type="ECO:0000313" key="5">
    <source>
        <dbReference type="Proteomes" id="UP000273326"/>
    </source>
</evidence>
<keyword evidence="3" id="KW-0479">Metal-binding</keyword>
<accession>A0A3Q9BKS8</accession>
<dbReference type="CDD" id="cd04194">
    <property type="entry name" value="GT8_A4GalT_like"/>
    <property type="match status" value="1"/>
</dbReference>
<dbReference type="Proteomes" id="UP000273326">
    <property type="component" value="Chromosome"/>
</dbReference>
<dbReference type="SUPFAM" id="SSF53448">
    <property type="entry name" value="Nucleotide-diphospho-sugar transferases"/>
    <property type="match status" value="1"/>
</dbReference>
<dbReference type="OrthoDB" id="5672604at2"/>
<dbReference type="InterPro" id="IPR029044">
    <property type="entry name" value="Nucleotide-diphossugar_trans"/>
</dbReference>
<evidence type="ECO:0000256" key="1">
    <source>
        <dbReference type="ARBA" id="ARBA00022676"/>
    </source>
</evidence>
<keyword evidence="2 4" id="KW-0808">Transferase</keyword>
<dbReference type="KEGG" id="jeh:EJN90_08745"/>
<gene>
    <name evidence="4" type="ORF">EJN90_08745</name>
</gene>
<organism evidence="4 5">
    <name type="scientific">Jeotgalibaca ciconiae</name>
    <dbReference type="NCBI Taxonomy" id="2496265"/>
    <lineage>
        <taxon>Bacteria</taxon>
        <taxon>Bacillati</taxon>
        <taxon>Bacillota</taxon>
        <taxon>Bacilli</taxon>
        <taxon>Lactobacillales</taxon>
        <taxon>Carnobacteriaceae</taxon>
        <taxon>Jeotgalibaca</taxon>
    </lineage>
</organism>
<proteinExistence type="predicted"/>
<sequence length="273" mass="32478">MKKISLLFSIDDRFTSQLKTTLYSIVENNPDCSFDVYVLQKNKLEDTEKLKKFCSQLQIIYHPIIIGEEIFKEAPVSERYPETIYYRLLAHEYLPESLDKILYVDADILCINQVEHLFSMDMNDYLYAASSHFQLIKVNTAINKVRLKSYDSEAYFNSGVLLMNLTKIRKEVKRDDIFQFISENRFTLILPDQDVLNALYGSRILLIPDQIYNYDTRYHPIYEVISKGKWDLDWTLDHTVFLHFCGKDKPWQDNYRGRFAALYKHYQRRSARI</sequence>
<dbReference type="InterPro" id="IPR050748">
    <property type="entry name" value="Glycosyltrans_8_dom-fam"/>
</dbReference>
<dbReference type="AlphaFoldDB" id="A0A3Q9BKS8"/>
<dbReference type="PANTHER" id="PTHR13778:SF47">
    <property type="entry name" value="LIPOPOLYSACCHARIDE 1,3-GALACTOSYLTRANSFERASE"/>
    <property type="match status" value="1"/>
</dbReference>
<dbReference type="EMBL" id="CP034465">
    <property type="protein sequence ID" value="AZP04715.1"/>
    <property type="molecule type" value="Genomic_DNA"/>
</dbReference>